<reference evidence="3" key="3">
    <citation type="submission" date="2025-09" db="UniProtKB">
        <authorList>
            <consortium name="Ensembl"/>
        </authorList>
    </citation>
    <scope>IDENTIFICATION</scope>
</reference>
<proteinExistence type="inferred from homology"/>
<dbReference type="GO" id="GO:0019901">
    <property type="term" value="F:protein kinase binding"/>
    <property type="evidence" value="ECO:0007669"/>
    <property type="project" value="TreeGrafter"/>
</dbReference>
<evidence type="ECO:0000259" key="2">
    <source>
        <dbReference type="Pfam" id="PF07894"/>
    </source>
</evidence>
<gene>
    <name evidence="3" type="primary">FAM83B</name>
    <name evidence="3" type="synonym">fam83b</name>
</gene>
<dbReference type="GO" id="GO:0007165">
    <property type="term" value="P:signal transduction"/>
    <property type="evidence" value="ECO:0007669"/>
    <property type="project" value="TreeGrafter"/>
</dbReference>
<dbReference type="Gene3D" id="3.30.870.10">
    <property type="entry name" value="Endonuclease Chain A"/>
    <property type="match status" value="1"/>
</dbReference>
<dbReference type="GO" id="GO:0005737">
    <property type="term" value="C:cytoplasm"/>
    <property type="evidence" value="ECO:0007669"/>
    <property type="project" value="TreeGrafter"/>
</dbReference>
<comment type="similarity">
    <text evidence="1">Belongs to the FAM83 family.</text>
</comment>
<dbReference type="SUPFAM" id="SSF56024">
    <property type="entry name" value="Phospholipase D/nuclease"/>
    <property type="match status" value="1"/>
</dbReference>
<reference evidence="3" key="1">
    <citation type="submission" date="2021-04" db="EMBL/GenBank/DDBJ databases">
        <authorList>
            <consortium name="Wellcome Sanger Institute Data Sharing"/>
        </authorList>
    </citation>
    <scope>NUCLEOTIDE SEQUENCE [LARGE SCALE GENOMIC DNA]</scope>
</reference>
<dbReference type="Pfam" id="PF07894">
    <property type="entry name" value="SACK1"/>
    <property type="match status" value="1"/>
</dbReference>
<feature type="domain" description="Scaffolding anchor of CK1" evidence="2">
    <location>
        <begin position="14"/>
        <end position="272"/>
    </location>
</feature>
<dbReference type="GO" id="GO:0016020">
    <property type="term" value="C:membrane"/>
    <property type="evidence" value="ECO:0007669"/>
    <property type="project" value="TreeGrafter"/>
</dbReference>
<dbReference type="PANTHER" id="PTHR16181">
    <property type="entry name" value="PROTEIN FAM83A-RELATED"/>
    <property type="match status" value="1"/>
</dbReference>
<name>A0A671YMN2_SPAAU</name>
<keyword evidence="4" id="KW-1185">Reference proteome</keyword>
<dbReference type="GeneTree" id="ENSGT00940000157889"/>
<protein>
    <submittedName>
        <fullName evidence="3">Family with sequence similarity 83 member B</fullName>
    </submittedName>
</protein>
<dbReference type="Proteomes" id="UP000472265">
    <property type="component" value="Chromosome 15"/>
</dbReference>
<dbReference type="InterPro" id="IPR050944">
    <property type="entry name" value="FAM83"/>
</dbReference>
<dbReference type="PANTHER" id="PTHR16181:SF29">
    <property type="entry name" value="PROTEIN FAM83A-RELATED"/>
    <property type="match status" value="1"/>
</dbReference>
<dbReference type="InterPro" id="IPR012461">
    <property type="entry name" value="SACK1"/>
</dbReference>
<reference evidence="3" key="2">
    <citation type="submission" date="2025-08" db="UniProtKB">
        <authorList>
            <consortium name="Ensembl"/>
        </authorList>
    </citation>
    <scope>IDENTIFICATION</scope>
</reference>
<sequence length="285" mass="32775">LHRHKQNNHFGPNKQDYIQPHYREPYRLAIDCLVKGGRDSYQEFLKAERLGSFLSEEELLFITKNAEQLPPQNHLEEVNGSADTQSSSGTYWPVHSDVETPDLDLGWPEVMHDRLQTNIDLLFHPARQNSPTIKEVVRKNIQEARKVVAIVMDKFTDVDIFKEVVDASIRGVPVYVLLDDFHLKGFLAMAENQDNMRVRTVKGQSYLCRSGAKFHGAMDQKFLLVDCHTAIYGSYSFTWSYEKIHLSMVQVIKGHLVKCYDEEFRTLFARSSVPAELCPPEGNVY</sequence>
<evidence type="ECO:0000313" key="4">
    <source>
        <dbReference type="Proteomes" id="UP000472265"/>
    </source>
</evidence>
<evidence type="ECO:0000313" key="3">
    <source>
        <dbReference type="Ensembl" id="ENSSAUP00010064917.1"/>
    </source>
</evidence>
<dbReference type="AlphaFoldDB" id="A0A671YMN2"/>
<organism evidence="3 4">
    <name type="scientific">Sparus aurata</name>
    <name type="common">Gilthead sea bream</name>
    <dbReference type="NCBI Taxonomy" id="8175"/>
    <lineage>
        <taxon>Eukaryota</taxon>
        <taxon>Metazoa</taxon>
        <taxon>Chordata</taxon>
        <taxon>Craniata</taxon>
        <taxon>Vertebrata</taxon>
        <taxon>Euteleostomi</taxon>
        <taxon>Actinopterygii</taxon>
        <taxon>Neopterygii</taxon>
        <taxon>Teleostei</taxon>
        <taxon>Neoteleostei</taxon>
        <taxon>Acanthomorphata</taxon>
        <taxon>Eupercaria</taxon>
        <taxon>Spariformes</taxon>
        <taxon>Sparidae</taxon>
        <taxon>Sparus</taxon>
    </lineage>
</organism>
<evidence type="ECO:0000256" key="1">
    <source>
        <dbReference type="ARBA" id="ARBA00006937"/>
    </source>
</evidence>
<dbReference type="Ensembl" id="ENSSAUT00010067997.1">
    <property type="protein sequence ID" value="ENSSAUP00010064917.1"/>
    <property type="gene ID" value="ENSSAUG00010026012.1"/>
</dbReference>
<accession>A0A671YMN2</accession>